<name>A0AAW1QVA2_9CHLO</name>
<proteinExistence type="predicted"/>
<dbReference type="PROSITE" id="PS50853">
    <property type="entry name" value="FN3"/>
    <property type="match status" value="1"/>
</dbReference>
<dbReference type="InterPro" id="IPR036116">
    <property type="entry name" value="FN3_sf"/>
</dbReference>
<dbReference type="Gene3D" id="2.120.10.80">
    <property type="entry name" value="Kelch-type beta propeller"/>
    <property type="match status" value="2"/>
</dbReference>
<dbReference type="InterPro" id="IPR003961">
    <property type="entry name" value="FN3_dom"/>
</dbReference>
<dbReference type="PANTHER" id="PTHR46093:SF18">
    <property type="entry name" value="FIBRONECTIN TYPE-III DOMAIN-CONTAINING PROTEIN"/>
    <property type="match status" value="1"/>
</dbReference>
<reference evidence="6 7" key="1">
    <citation type="journal article" date="2024" name="Nat. Commun.">
        <title>Phylogenomics reveals the evolutionary origins of lichenization in chlorophyte algae.</title>
        <authorList>
            <person name="Puginier C."/>
            <person name="Libourel C."/>
            <person name="Otte J."/>
            <person name="Skaloud P."/>
            <person name="Haon M."/>
            <person name="Grisel S."/>
            <person name="Petersen M."/>
            <person name="Berrin J.G."/>
            <person name="Delaux P.M."/>
            <person name="Dal Grande F."/>
            <person name="Keller J."/>
        </authorList>
    </citation>
    <scope>NUCLEOTIDE SEQUENCE [LARGE SCALE GENOMIC DNA]</scope>
    <source>
        <strain evidence="6 7">SAG 245.80</strain>
    </source>
</reference>
<sequence length="589" mass="62180">MAERLRARDAEALGAQLELDLTDILDHKELQAGVSAKRLQAQEAQLDALRAELARSSTQAAALAAESAQRLAKLKEAEATAADREGVRDALRKQDAAVARQAEELAATGAQCAKLAGELAAATQRGDDLLLASSGYTALRVAFDETWLVAVTRKRLAGEGPRLVPGASLAAIGGKLLLHHGGAEEKSSGAARAVGGAARELFPLQLDASQWLRPVGSRASELLRDHAAATSGRSKMLIFGGVRGVRLTNEVSVLHTDTMQWGAAAVRGSVLPAPRRCAAASCSRDKMFVFGGEGEGGQLLADLWELNLETTHWSQVSFQPGGGSGRSHNAPPSARRGASLCAGDDGRHLWLFGGCDGARCLGDLLCFDVEAGQWSQVSPAGDAAPEPREGHCASILSRFLLVAGGMQNAPNGALRLLGDLHVLDMTAPAWECLDEGAWAAAAKPCRGAGAWSAFSGARLLTLRPGRDDCLTELQTTTLLLPEELERLRAERRRGAAVVADLEILEQAGVASDALEVAWRPPTKNRERISGYKVMIATATGVVATVYEGALQRCRAAGLKPGAEYIFCVKATYDDGSAAWSAPRTFHTRT</sequence>
<dbReference type="AlphaFoldDB" id="A0AAW1QVA2"/>
<keyword evidence="3" id="KW-0175">Coiled coil</keyword>
<gene>
    <name evidence="6" type="ORF">WJX81_002378</name>
</gene>
<keyword evidence="2" id="KW-0677">Repeat</keyword>
<comment type="caution">
    <text evidence="6">The sequence shown here is derived from an EMBL/GenBank/DDBJ whole genome shotgun (WGS) entry which is preliminary data.</text>
</comment>
<dbReference type="SUPFAM" id="SSF49265">
    <property type="entry name" value="Fibronectin type III"/>
    <property type="match status" value="1"/>
</dbReference>
<keyword evidence="7" id="KW-1185">Reference proteome</keyword>
<dbReference type="SUPFAM" id="SSF117281">
    <property type="entry name" value="Kelch motif"/>
    <property type="match status" value="1"/>
</dbReference>
<keyword evidence="1" id="KW-0880">Kelch repeat</keyword>
<evidence type="ECO:0000256" key="4">
    <source>
        <dbReference type="SAM" id="MobiDB-lite"/>
    </source>
</evidence>
<evidence type="ECO:0000313" key="6">
    <source>
        <dbReference type="EMBL" id="KAK9825409.1"/>
    </source>
</evidence>
<dbReference type="Proteomes" id="UP001445335">
    <property type="component" value="Unassembled WGS sequence"/>
</dbReference>
<evidence type="ECO:0000256" key="3">
    <source>
        <dbReference type="SAM" id="Coils"/>
    </source>
</evidence>
<dbReference type="PANTHER" id="PTHR46093">
    <property type="entry name" value="ACYL-COA-BINDING DOMAIN-CONTAINING PROTEIN 5"/>
    <property type="match status" value="1"/>
</dbReference>
<feature type="domain" description="Fibronectin type-III" evidence="5">
    <location>
        <begin position="497"/>
        <end position="589"/>
    </location>
</feature>
<dbReference type="CDD" id="cd00063">
    <property type="entry name" value="FN3"/>
    <property type="match status" value="1"/>
</dbReference>
<accession>A0AAW1QVA2</accession>
<organism evidence="6 7">
    <name type="scientific">Elliptochloris bilobata</name>
    <dbReference type="NCBI Taxonomy" id="381761"/>
    <lineage>
        <taxon>Eukaryota</taxon>
        <taxon>Viridiplantae</taxon>
        <taxon>Chlorophyta</taxon>
        <taxon>core chlorophytes</taxon>
        <taxon>Trebouxiophyceae</taxon>
        <taxon>Trebouxiophyceae incertae sedis</taxon>
        <taxon>Elliptochloris clade</taxon>
        <taxon>Elliptochloris</taxon>
    </lineage>
</organism>
<evidence type="ECO:0000259" key="5">
    <source>
        <dbReference type="PROSITE" id="PS50853"/>
    </source>
</evidence>
<evidence type="ECO:0000313" key="7">
    <source>
        <dbReference type="Proteomes" id="UP001445335"/>
    </source>
</evidence>
<dbReference type="InterPro" id="IPR013783">
    <property type="entry name" value="Ig-like_fold"/>
</dbReference>
<feature type="region of interest" description="Disordered" evidence="4">
    <location>
        <begin position="317"/>
        <end position="337"/>
    </location>
</feature>
<evidence type="ECO:0000256" key="1">
    <source>
        <dbReference type="ARBA" id="ARBA00022441"/>
    </source>
</evidence>
<dbReference type="EMBL" id="JALJOU010000074">
    <property type="protein sequence ID" value="KAK9825409.1"/>
    <property type="molecule type" value="Genomic_DNA"/>
</dbReference>
<dbReference type="InterPro" id="IPR015915">
    <property type="entry name" value="Kelch-typ_b-propeller"/>
</dbReference>
<evidence type="ECO:0000256" key="2">
    <source>
        <dbReference type="ARBA" id="ARBA00022737"/>
    </source>
</evidence>
<feature type="coiled-coil region" evidence="3">
    <location>
        <begin position="39"/>
        <end position="94"/>
    </location>
</feature>
<protein>
    <recommendedName>
        <fullName evidence="5">Fibronectin type-III domain-containing protein</fullName>
    </recommendedName>
</protein>
<dbReference type="Gene3D" id="2.60.40.10">
    <property type="entry name" value="Immunoglobulins"/>
    <property type="match status" value="1"/>
</dbReference>
<dbReference type="Pfam" id="PF00041">
    <property type="entry name" value="fn3"/>
    <property type="match status" value="1"/>
</dbReference>
<dbReference type="Pfam" id="PF24681">
    <property type="entry name" value="Kelch_KLHDC2_KLHL20_DRC7"/>
    <property type="match status" value="1"/>
</dbReference>